<reference evidence="11" key="1">
    <citation type="submission" date="2020-04" db="EMBL/GenBank/DDBJ databases">
        <authorList>
            <person name="Zhang T."/>
        </authorList>
    </citation>
    <scope>NUCLEOTIDE SEQUENCE</scope>
    <source>
        <strain evidence="11">HKST-UBA02</strain>
    </source>
</reference>
<dbReference type="Pfam" id="PF02518">
    <property type="entry name" value="HATPase_c"/>
    <property type="match status" value="1"/>
</dbReference>
<gene>
    <name evidence="11" type="ORF">KDA27_03375</name>
</gene>
<evidence type="ECO:0000256" key="1">
    <source>
        <dbReference type="ARBA" id="ARBA00000085"/>
    </source>
</evidence>
<dbReference type="SUPFAM" id="SSF55874">
    <property type="entry name" value="ATPase domain of HSP90 chaperone/DNA topoisomerase II/histidine kinase"/>
    <property type="match status" value="1"/>
</dbReference>
<evidence type="ECO:0000256" key="8">
    <source>
        <dbReference type="ARBA" id="ARBA00023012"/>
    </source>
</evidence>
<comment type="caution">
    <text evidence="11">The sequence shown here is derived from an EMBL/GenBank/DDBJ whole genome shotgun (WGS) entry which is preliminary data.</text>
</comment>
<reference evidence="11" key="2">
    <citation type="journal article" date="2021" name="Microbiome">
        <title>Successional dynamics and alternative stable states in a saline activated sludge microbial community over 9 years.</title>
        <authorList>
            <person name="Wang Y."/>
            <person name="Ye J."/>
            <person name="Ju F."/>
            <person name="Liu L."/>
            <person name="Boyd J.A."/>
            <person name="Deng Y."/>
            <person name="Parks D.H."/>
            <person name="Jiang X."/>
            <person name="Yin X."/>
            <person name="Woodcroft B.J."/>
            <person name="Tyson G.W."/>
            <person name="Hugenholtz P."/>
            <person name="Polz M.F."/>
            <person name="Zhang T."/>
        </authorList>
    </citation>
    <scope>NUCLEOTIDE SEQUENCE</scope>
    <source>
        <strain evidence="11">HKST-UBA02</strain>
    </source>
</reference>
<dbReference type="CDD" id="cd00082">
    <property type="entry name" value="HisKA"/>
    <property type="match status" value="1"/>
</dbReference>
<dbReference type="InterPro" id="IPR036890">
    <property type="entry name" value="HATPase_C_sf"/>
</dbReference>
<feature type="domain" description="Histidine kinase" evidence="10">
    <location>
        <begin position="343"/>
        <end position="559"/>
    </location>
</feature>
<evidence type="ECO:0000259" key="10">
    <source>
        <dbReference type="PROSITE" id="PS50109"/>
    </source>
</evidence>
<proteinExistence type="predicted"/>
<dbReference type="Proteomes" id="UP000739538">
    <property type="component" value="Unassembled WGS sequence"/>
</dbReference>
<dbReference type="GO" id="GO:0005524">
    <property type="term" value="F:ATP binding"/>
    <property type="evidence" value="ECO:0007669"/>
    <property type="project" value="UniProtKB-KW"/>
</dbReference>
<feature type="transmembrane region" description="Helical" evidence="9">
    <location>
        <begin position="12"/>
        <end position="34"/>
    </location>
</feature>
<protein>
    <recommendedName>
        <fullName evidence="2">histidine kinase</fullName>
        <ecNumber evidence="2">2.7.13.3</ecNumber>
    </recommendedName>
</protein>
<evidence type="ECO:0000256" key="9">
    <source>
        <dbReference type="SAM" id="Phobius"/>
    </source>
</evidence>
<evidence type="ECO:0000256" key="5">
    <source>
        <dbReference type="ARBA" id="ARBA00022741"/>
    </source>
</evidence>
<dbReference type="PROSITE" id="PS50109">
    <property type="entry name" value="HIS_KIN"/>
    <property type="match status" value="1"/>
</dbReference>
<evidence type="ECO:0000256" key="3">
    <source>
        <dbReference type="ARBA" id="ARBA00022553"/>
    </source>
</evidence>
<keyword evidence="9" id="KW-1133">Transmembrane helix</keyword>
<dbReference type="Gene3D" id="1.10.287.130">
    <property type="match status" value="1"/>
</dbReference>
<dbReference type="CDD" id="cd00075">
    <property type="entry name" value="HATPase"/>
    <property type="match status" value="1"/>
</dbReference>
<dbReference type="Gene3D" id="3.30.565.10">
    <property type="entry name" value="Histidine kinase-like ATPase, C-terminal domain"/>
    <property type="match status" value="1"/>
</dbReference>
<dbReference type="InterPro" id="IPR036097">
    <property type="entry name" value="HisK_dim/P_sf"/>
</dbReference>
<dbReference type="InterPro" id="IPR003594">
    <property type="entry name" value="HATPase_dom"/>
</dbReference>
<dbReference type="PANTHER" id="PTHR43065:SF10">
    <property type="entry name" value="PEROXIDE STRESS-ACTIVATED HISTIDINE KINASE MAK3"/>
    <property type="match status" value="1"/>
</dbReference>
<organism evidence="11 12">
    <name type="scientific">Eiseniibacteriota bacterium</name>
    <dbReference type="NCBI Taxonomy" id="2212470"/>
    <lineage>
        <taxon>Bacteria</taxon>
        <taxon>Candidatus Eiseniibacteriota</taxon>
    </lineage>
</organism>
<keyword evidence="6" id="KW-0418">Kinase</keyword>
<evidence type="ECO:0000313" key="12">
    <source>
        <dbReference type="Proteomes" id="UP000739538"/>
    </source>
</evidence>
<evidence type="ECO:0000256" key="4">
    <source>
        <dbReference type="ARBA" id="ARBA00022679"/>
    </source>
</evidence>
<dbReference type="InterPro" id="IPR004358">
    <property type="entry name" value="Sig_transdc_His_kin-like_C"/>
</dbReference>
<dbReference type="InterPro" id="IPR005467">
    <property type="entry name" value="His_kinase_dom"/>
</dbReference>
<dbReference type="PANTHER" id="PTHR43065">
    <property type="entry name" value="SENSOR HISTIDINE KINASE"/>
    <property type="match status" value="1"/>
</dbReference>
<dbReference type="SMART" id="SM00388">
    <property type="entry name" value="HisKA"/>
    <property type="match status" value="1"/>
</dbReference>
<keyword evidence="9" id="KW-0472">Membrane</keyword>
<dbReference type="EC" id="2.7.13.3" evidence="2"/>
<name>A0A956N903_UNCEI</name>
<evidence type="ECO:0000313" key="11">
    <source>
        <dbReference type="EMBL" id="MCA9754817.1"/>
    </source>
</evidence>
<sequence>MNGPLSGTGRRATAVLAALVLAMVGIGAWGILGARSEARRELGREFQLETEARARAVEATLASLRGDFLFLTQAPPLRDFAVLARDPDPQKRRWSRIDNEASLLLFLEAHPEVERLTVARGDSAELVVGRRDGVPTLMSPSRTEPYETSDRERIHGTWPIDETTTLVTDVSVAGLLHLAVPSASGALRLEALRADEHRTGVGTQTTVEGTTTGDRGDEAVRVQAVETASPPEGGPKQSVPSEYSADVSAANWTPPLAFRLYYGDPNATRFDRLFRIIGRFRTTYALLLMLAALSLVFGFLAFREARRGAVLEAHRRHEARIHDLERQVFHNERLASVGRLAAGMAHEINNPLEGISSYLSLLGDELDGGDPERAKQFLARSREGLGRVASVTRQVLTYSDPGHAPLQTVDLRASMEETIRFLEARPLPGASNIQVEQPDTPLEVQGNAVTLGQLFLNLLLNAVEATASRENAGDGRWEPIRVTLEGDRDDAVVAVRDPGPGIDPAHLDKLFEPFFSGKGSTGLGLSVCYGIVRDHGGEITARNHEDGGAVFTVRLPMERAKV</sequence>
<accession>A0A956N903</accession>
<evidence type="ECO:0000256" key="6">
    <source>
        <dbReference type="ARBA" id="ARBA00022777"/>
    </source>
</evidence>
<dbReference type="PRINTS" id="PR00344">
    <property type="entry name" value="BCTRLSENSOR"/>
</dbReference>
<keyword evidence="4" id="KW-0808">Transferase</keyword>
<dbReference type="InterPro" id="IPR003661">
    <property type="entry name" value="HisK_dim/P_dom"/>
</dbReference>
<keyword evidence="9" id="KW-0812">Transmembrane</keyword>
<dbReference type="SUPFAM" id="SSF47384">
    <property type="entry name" value="Homodimeric domain of signal transducing histidine kinase"/>
    <property type="match status" value="1"/>
</dbReference>
<keyword evidence="5" id="KW-0547">Nucleotide-binding</keyword>
<evidence type="ECO:0000256" key="2">
    <source>
        <dbReference type="ARBA" id="ARBA00012438"/>
    </source>
</evidence>
<evidence type="ECO:0000256" key="7">
    <source>
        <dbReference type="ARBA" id="ARBA00022840"/>
    </source>
</evidence>
<feature type="transmembrane region" description="Helical" evidence="9">
    <location>
        <begin position="282"/>
        <end position="302"/>
    </location>
</feature>
<keyword evidence="3" id="KW-0597">Phosphoprotein</keyword>
<dbReference type="AlphaFoldDB" id="A0A956N903"/>
<dbReference type="EMBL" id="JAGQHS010000010">
    <property type="protein sequence ID" value="MCA9754817.1"/>
    <property type="molecule type" value="Genomic_DNA"/>
</dbReference>
<dbReference type="GO" id="GO:0000155">
    <property type="term" value="F:phosphorelay sensor kinase activity"/>
    <property type="evidence" value="ECO:0007669"/>
    <property type="project" value="InterPro"/>
</dbReference>
<keyword evidence="8" id="KW-0902">Two-component regulatory system</keyword>
<dbReference type="Pfam" id="PF00512">
    <property type="entry name" value="HisKA"/>
    <property type="match status" value="1"/>
</dbReference>
<comment type="catalytic activity">
    <reaction evidence="1">
        <text>ATP + protein L-histidine = ADP + protein N-phospho-L-histidine.</text>
        <dbReference type="EC" id="2.7.13.3"/>
    </reaction>
</comment>
<keyword evidence="7" id="KW-0067">ATP-binding</keyword>
<dbReference type="SMART" id="SM00387">
    <property type="entry name" value="HATPase_c"/>
    <property type="match status" value="1"/>
</dbReference>